<protein>
    <submittedName>
        <fullName evidence="2">Uncharacterized protein</fullName>
    </submittedName>
</protein>
<comment type="caution">
    <text evidence="2">The sequence shown here is derived from an EMBL/GenBank/DDBJ whole genome shotgun (WGS) entry which is preliminary data.</text>
</comment>
<evidence type="ECO:0000256" key="1">
    <source>
        <dbReference type="SAM" id="Phobius"/>
    </source>
</evidence>
<reference evidence="2 3" key="1">
    <citation type="submission" date="2014-01" db="EMBL/GenBank/DDBJ databases">
        <title>Roseivivax isoporae LMG 25204 Genome Sequencing.</title>
        <authorList>
            <person name="Lai Q."/>
            <person name="Li G."/>
            <person name="Shao Z."/>
        </authorList>
    </citation>
    <scope>NUCLEOTIDE SEQUENCE [LARGE SCALE GENOMIC DNA]</scope>
    <source>
        <strain evidence="2 3">LMG 25204</strain>
    </source>
</reference>
<organism evidence="2 3">
    <name type="scientific">Roseivivax isoporae LMG 25204</name>
    <dbReference type="NCBI Taxonomy" id="1449351"/>
    <lineage>
        <taxon>Bacteria</taxon>
        <taxon>Pseudomonadati</taxon>
        <taxon>Pseudomonadota</taxon>
        <taxon>Alphaproteobacteria</taxon>
        <taxon>Rhodobacterales</taxon>
        <taxon>Roseobacteraceae</taxon>
        <taxon>Roseivivax</taxon>
    </lineage>
</organism>
<evidence type="ECO:0000313" key="2">
    <source>
        <dbReference type="EMBL" id="ETX26616.1"/>
    </source>
</evidence>
<name>X7F3F1_9RHOB</name>
<evidence type="ECO:0000313" key="3">
    <source>
        <dbReference type="Proteomes" id="UP000023430"/>
    </source>
</evidence>
<sequence>MVGLMAGVTWILCKTWIVAIAVIGAAMLADPLLRAVITGGTGQ</sequence>
<accession>X7F3F1</accession>
<keyword evidence="1" id="KW-0812">Transmembrane</keyword>
<keyword evidence="1" id="KW-1133">Transmembrane helix</keyword>
<feature type="transmembrane region" description="Helical" evidence="1">
    <location>
        <begin position="6"/>
        <end position="29"/>
    </location>
</feature>
<gene>
    <name evidence="2" type="ORF">RISW2_21720</name>
</gene>
<dbReference type="EMBL" id="JAME01000073">
    <property type="protein sequence ID" value="ETX26616.1"/>
    <property type="molecule type" value="Genomic_DNA"/>
</dbReference>
<keyword evidence="3" id="KW-1185">Reference proteome</keyword>
<proteinExistence type="predicted"/>
<keyword evidence="1" id="KW-0472">Membrane</keyword>
<dbReference type="AlphaFoldDB" id="X7F3F1"/>
<dbReference type="STRING" id="1449351.RISW2_21720"/>
<dbReference type="Proteomes" id="UP000023430">
    <property type="component" value="Unassembled WGS sequence"/>
</dbReference>